<proteinExistence type="predicted"/>
<dbReference type="EMBL" id="BDDD01000482">
    <property type="protein sequence ID" value="GAV66492.1"/>
    <property type="molecule type" value="Genomic_DNA"/>
</dbReference>
<comment type="caution">
    <text evidence="2">The sequence shown here is derived from an EMBL/GenBank/DDBJ whole genome shotgun (WGS) entry which is preliminary data.</text>
</comment>
<sequence length="327" mass="37093">GTLPVRYLGVPLIAARLGLKECSAVVEQMVKRVRTWACNYLSFGGRLQLISSTLFSMRFSSAKPVLPAVVIENCEQIIRSFLWFGVGDAKRAGKVAWAKVCHPKEEGGLGIKSIRAWNKAAILQHGWDIINEKESVWVQWCYRVLIKNQNFWTVRITNQCSWNGGAITLWMDPWFRGHPIISEYGSRVVYDARIPLNAKLSAVITNGQWDWPTSTWELQVMSRVTRSIPIEGGDGIHWMAKGQGFSCKEAWGIRHTFPKAIWADIVWFPDCIPKHSFCLWLTFHNAHRTTDKLWKFGVVASNPCVFGCGGSESIEHLFFECRYTAGV</sequence>
<reference evidence="3" key="1">
    <citation type="submission" date="2016-04" db="EMBL/GenBank/DDBJ databases">
        <title>Cephalotus genome sequencing.</title>
        <authorList>
            <person name="Fukushima K."/>
            <person name="Hasebe M."/>
            <person name="Fang X."/>
        </authorList>
    </citation>
    <scope>NUCLEOTIDE SEQUENCE [LARGE SCALE GENOMIC DNA]</scope>
    <source>
        <strain evidence="3">cv. St1</strain>
    </source>
</reference>
<dbReference type="STRING" id="3775.A0A1Q3BF78"/>
<protein>
    <submittedName>
        <fullName evidence="2">Zf-RVT domain-containing protein</fullName>
    </submittedName>
</protein>
<evidence type="ECO:0000313" key="3">
    <source>
        <dbReference type="Proteomes" id="UP000187406"/>
    </source>
</evidence>
<accession>A0A1Q3BF78</accession>
<dbReference type="Proteomes" id="UP000187406">
    <property type="component" value="Unassembled WGS sequence"/>
</dbReference>
<dbReference type="InterPro" id="IPR026960">
    <property type="entry name" value="RVT-Znf"/>
</dbReference>
<feature type="non-terminal residue" evidence="2">
    <location>
        <position position="1"/>
    </location>
</feature>
<gene>
    <name evidence="2" type="ORF">CFOL_v3_10002</name>
</gene>
<dbReference type="InParanoid" id="A0A1Q3BF78"/>
<feature type="domain" description="Reverse transcriptase zinc-binding" evidence="1">
    <location>
        <begin position="245"/>
        <end position="325"/>
    </location>
</feature>
<organism evidence="2 3">
    <name type="scientific">Cephalotus follicularis</name>
    <name type="common">Albany pitcher plant</name>
    <dbReference type="NCBI Taxonomy" id="3775"/>
    <lineage>
        <taxon>Eukaryota</taxon>
        <taxon>Viridiplantae</taxon>
        <taxon>Streptophyta</taxon>
        <taxon>Embryophyta</taxon>
        <taxon>Tracheophyta</taxon>
        <taxon>Spermatophyta</taxon>
        <taxon>Magnoliopsida</taxon>
        <taxon>eudicotyledons</taxon>
        <taxon>Gunneridae</taxon>
        <taxon>Pentapetalae</taxon>
        <taxon>rosids</taxon>
        <taxon>fabids</taxon>
        <taxon>Oxalidales</taxon>
        <taxon>Cephalotaceae</taxon>
        <taxon>Cephalotus</taxon>
    </lineage>
</organism>
<evidence type="ECO:0000259" key="1">
    <source>
        <dbReference type="Pfam" id="PF13966"/>
    </source>
</evidence>
<dbReference type="AlphaFoldDB" id="A0A1Q3BF78"/>
<dbReference type="PANTHER" id="PTHR33116:SF76">
    <property type="entry name" value="DUF4283 DOMAIN-CONTAINING PROTEIN"/>
    <property type="match status" value="1"/>
</dbReference>
<keyword evidence="3" id="KW-1185">Reference proteome</keyword>
<dbReference type="PANTHER" id="PTHR33116">
    <property type="entry name" value="REVERSE TRANSCRIPTASE ZINC-BINDING DOMAIN-CONTAINING PROTEIN-RELATED-RELATED"/>
    <property type="match status" value="1"/>
</dbReference>
<evidence type="ECO:0000313" key="2">
    <source>
        <dbReference type="EMBL" id="GAV66492.1"/>
    </source>
</evidence>
<feature type="non-terminal residue" evidence="2">
    <location>
        <position position="327"/>
    </location>
</feature>
<dbReference type="Pfam" id="PF13966">
    <property type="entry name" value="zf-RVT"/>
    <property type="match status" value="1"/>
</dbReference>
<dbReference type="OrthoDB" id="689430at2759"/>
<name>A0A1Q3BF78_CEPFO</name>